<dbReference type="STRING" id="1219032.GCA_001515545_01415"/>
<accession>A0A2A7UUY8</accession>
<name>A0A2A7UUY8_COMTR</name>
<dbReference type="Pfam" id="PF02566">
    <property type="entry name" value="OsmC"/>
    <property type="match status" value="1"/>
</dbReference>
<evidence type="ECO:0000313" key="1">
    <source>
        <dbReference type="EMBL" id="PEH89120.1"/>
    </source>
</evidence>
<proteinExistence type="predicted"/>
<keyword evidence="2" id="KW-1185">Reference proteome</keyword>
<reference evidence="2" key="1">
    <citation type="submission" date="2017-09" db="EMBL/GenBank/DDBJ databases">
        <title>FDA dAtabase for Regulatory Grade micrObial Sequences (FDA-ARGOS): Supporting development and validation of Infectious Disease Dx tests.</title>
        <authorList>
            <person name="Minogue T."/>
            <person name="Wolcott M."/>
            <person name="Wasieloski L."/>
            <person name="Aguilar W."/>
            <person name="Moore D."/>
            <person name="Tallon L."/>
            <person name="Sadzewicz L."/>
            <person name="Ott S."/>
            <person name="Zhao X."/>
            <person name="Nagaraj S."/>
            <person name="Vavikolanu K."/>
            <person name="Aluvathingal J."/>
            <person name="Nadendla S."/>
            <person name="Sichtig H."/>
        </authorList>
    </citation>
    <scope>NUCLEOTIDE SEQUENCE [LARGE SCALE GENOMIC DNA]</scope>
    <source>
        <strain evidence="2">FDAARGOS_394</strain>
    </source>
</reference>
<dbReference type="InterPro" id="IPR052924">
    <property type="entry name" value="OsmC/Ohr_hydroprdx_reductase"/>
</dbReference>
<dbReference type="RefSeq" id="WP_066534920.1">
    <property type="nucleotide sequence ID" value="NZ_DAMCYT010000059.1"/>
</dbReference>
<protein>
    <submittedName>
        <fullName evidence="1">Osmotically inducible protein OsmC</fullName>
    </submittedName>
</protein>
<dbReference type="AlphaFoldDB" id="A0A2A7UUY8"/>
<dbReference type="Proteomes" id="UP000220246">
    <property type="component" value="Unassembled WGS sequence"/>
</dbReference>
<organism evidence="1 2">
    <name type="scientific">Comamonas terrigena</name>
    <dbReference type="NCBI Taxonomy" id="32013"/>
    <lineage>
        <taxon>Bacteria</taxon>
        <taxon>Pseudomonadati</taxon>
        <taxon>Pseudomonadota</taxon>
        <taxon>Betaproteobacteria</taxon>
        <taxon>Burkholderiales</taxon>
        <taxon>Comamonadaceae</taxon>
        <taxon>Comamonas</taxon>
    </lineage>
</organism>
<dbReference type="SUPFAM" id="SSF82784">
    <property type="entry name" value="OsmC-like"/>
    <property type="match status" value="1"/>
</dbReference>
<dbReference type="PANTHER" id="PTHR35368:SF1">
    <property type="entry name" value="HYDROPEROXIDE REDUCTASE"/>
    <property type="match status" value="1"/>
</dbReference>
<dbReference type="OrthoDB" id="9811389at2"/>
<dbReference type="PANTHER" id="PTHR35368">
    <property type="entry name" value="HYDROPEROXIDE REDUCTASE"/>
    <property type="match status" value="1"/>
</dbReference>
<dbReference type="Gene3D" id="3.30.300.20">
    <property type="match status" value="1"/>
</dbReference>
<evidence type="ECO:0000313" key="2">
    <source>
        <dbReference type="Proteomes" id="UP000220246"/>
    </source>
</evidence>
<dbReference type="InterPro" id="IPR003718">
    <property type="entry name" value="OsmC/Ohr_fam"/>
</dbReference>
<sequence length="189" mass="20381">MSLNDYLSHKRRAVLARQQRIADGSAQATSLHAHVSAEGRSGIRRLRIREHQVISDSPYDFAGFNLGPSSPELQLGVLGTCVTHIFEIQAALLQVPLDSIEVDVRGTIDPRGGHPGHEATPIWPHNIQYEVQVASSASDAQLNELFAAVEKNCPILNLLRNPQQVVGTLVRAQPAPQAAAPAAKEAQPA</sequence>
<dbReference type="EMBL" id="PDEA01000001">
    <property type="protein sequence ID" value="PEH89120.1"/>
    <property type="molecule type" value="Genomic_DNA"/>
</dbReference>
<dbReference type="InterPro" id="IPR015946">
    <property type="entry name" value="KH_dom-like_a/b"/>
</dbReference>
<dbReference type="GeneID" id="80801219"/>
<dbReference type="InterPro" id="IPR036102">
    <property type="entry name" value="OsmC/Ohrsf"/>
</dbReference>
<comment type="caution">
    <text evidence="1">The sequence shown here is derived from an EMBL/GenBank/DDBJ whole genome shotgun (WGS) entry which is preliminary data.</text>
</comment>
<gene>
    <name evidence="1" type="ORF">CRM82_11420</name>
</gene>